<evidence type="ECO:0000256" key="7">
    <source>
        <dbReference type="SAM" id="SignalP"/>
    </source>
</evidence>
<dbReference type="Pfam" id="PF04777">
    <property type="entry name" value="Evr1_Alr"/>
    <property type="match status" value="1"/>
</dbReference>
<dbReference type="PaxDb" id="2903-EOD12443"/>
<name>A0A0D3IMF8_EMIH1</name>
<feature type="signal peptide" evidence="7">
    <location>
        <begin position="1"/>
        <end position="20"/>
    </location>
</feature>
<dbReference type="PROSITE" id="PS51324">
    <property type="entry name" value="ERV_ALR"/>
    <property type="match status" value="1"/>
</dbReference>
<dbReference type="Gene3D" id="1.20.120.310">
    <property type="entry name" value="ERV/ALR sulfhydryl oxidase domain"/>
    <property type="match status" value="1"/>
</dbReference>
<dbReference type="EnsemblProtists" id="EOD12443">
    <property type="protein sequence ID" value="EOD12443"/>
    <property type="gene ID" value="EMIHUDRAFT_213712"/>
</dbReference>
<dbReference type="InterPro" id="IPR036774">
    <property type="entry name" value="ERV/ALR_sulphydryl_oxid_sf"/>
</dbReference>
<dbReference type="KEGG" id="ehx:EMIHUDRAFT_213712"/>
<reference evidence="10" key="1">
    <citation type="journal article" date="2013" name="Nature">
        <title>Pan genome of the phytoplankton Emiliania underpins its global distribution.</title>
        <authorList>
            <person name="Read B.A."/>
            <person name="Kegel J."/>
            <person name="Klute M.J."/>
            <person name="Kuo A."/>
            <person name="Lefebvre S.C."/>
            <person name="Maumus F."/>
            <person name="Mayer C."/>
            <person name="Miller J."/>
            <person name="Monier A."/>
            <person name="Salamov A."/>
            <person name="Young J."/>
            <person name="Aguilar M."/>
            <person name="Claverie J.M."/>
            <person name="Frickenhaus S."/>
            <person name="Gonzalez K."/>
            <person name="Herman E.K."/>
            <person name="Lin Y.C."/>
            <person name="Napier J."/>
            <person name="Ogata H."/>
            <person name="Sarno A.F."/>
            <person name="Shmutz J."/>
            <person name="Schroeder D."/>
            <person name="de Vargas C."/>
            <person name="Verret F."/>
            <person name="von Dassow P."/>
            <person name="Valentin K."/>
            <person name="Van de Peer Y."/>
            <person name="Wheeler G."/>
            <person name="Dacks J.B."/>
            <person name="Delwiche C.F."/>
            <person name="Dyhrman S.T."/>
            <person name="Glockner G."/>
            <person name="John U."/>
            <person name="Richards T."/>
            <person name="Worden A.Z."/>
            <person name="Zhang X."/>
            <person name="Grigoriev I.V."/>
            <person name="Allen A.E."/>
            <person name="Bidle K."/>
            <person name="Borodovsky M."/>
            <person name="Bowler C."/>
            <person name="Brownlee C."/>
            <person name="Cock J.M."/>
            <person name="Elias M."/>
            <person name="Gladyshev V.N."/>
            <person name="Groth M."/>
            <person name="Guda C."/>
            <person name="Hadaegh A."/>
            <person name="Iglesias-Rodriguez M.D."/>
            <person name="Jenkins J."/>
            <person name="Jones B.M."/>
            <person name="Lawson T."/>
            <person name="Leese F."/>
            <person name="Lindquist E."/>
            <person name="Lobanov A."/>
            <person name="Lomsadze A."/>
            <person name="Malik S.B."/>
            <person name="Marsh M.E."/>
            <person name="Mackinder L."/>
            <person name="Mock T."/>
            <person name="Mueller-Roeber B."/>
            <person name="Pagarete A."/>
            <person name="Parker M."/>
            <person name="Probert I."/>
            <person name="Quesneville H."/>
            <person name="Raines C."/>
            <person name="Rensing S.A."/>
            <person name="Riano-Pachon D.M."/>
            <person name="Richier S."/>
            <person name="Rokitta S."/>
            <person name="Shiraiwa Y."/>
            <person name="Soanes D.M."/>
            <person name="van der Giezen M."/>
            <person name="Wahlund T.M."/>
            <person name="Williams B."/>
            <person name="Wilson W."/>
            <person name="Wolfe G."/>
            <person name="Wurch L.L."/>
        </authorList>
    </citation>
    <scope>NUCLEOTIDE SEQUENCE</scope>
</reference>
<evidence type="ECO:0000313" key="10">
    <source>
        <dbReference type="Proteomes" id="UP000013827"/>
    </source>
</evidence>
<keyword evidence="7" id="KW-0732">Signal</keyword>
<keyword evidence="10" id="KW-1185">Reference proteome</keyword>
<reference evidence="9" key="2">
    <citation type="submission" date="2024-10" db="UniProtKB">
        <authorList>
            <consortium name="EnsemblProtists"/>
        </authorList>
    </citation>
    <scope>IDENTIFICATION</scope>
</reference>
<evidence type="ECO:0000256" key="5">
    <source>
        <dbReference type="ARBA" id="ARBA00023157"/>
    </source>
</evidence>
<evidence type="ECO:0000256" key="3">
    <source>
        <dbReference type="ARBA" id="ARBA00022827"/>
    </source>
</evidence>
<dbReference type="GeneID" id="17258593"/>
<protein>
    <recommendedName>
        <fullName evidence="6">Sulfhydryl oxidase</fullName>
        <ecNumber evidence="6">1.8.3.2</ecNumber>
    </recommendedName>
</protein>
<dbReference type="InterPro" id="IPR017905">
    <property type="entry name" value="ERV/ALR_sulphydryl_oxidase"/>
</dbReference>
<dbReference type="HOGENOM" id="CLU_913481_0_0_1"/>
<evidence type="ECO:0000259" key="8">
    <source>
        <dbReference type="PROSITE" id="PS51324"/>
    </source>
</evidence>
<dbReference type="AlphaFoldDB" id="A0A0D3IMF8"/>
<evidence type="ECO:0000256" key="1">
    <source>
        <dbReference type="ARBA" id="ARBA00001974"/>
    </source>
</evidence>
<keyword evidence="3 6" id="KW-0274">FAD</keyword>
<keyword evidence="5" id="KW-1015">Disulfide bond</keyword>
<dbReference type="GO" id="GO:0016972">
    <property type="term" value="F:thiol oxidase activity"/>
    <property type="evidence" value="ECO:0007669"/>
    <property type="project" value="UniProtKB-EC"/>
</dbReference>
<accession>A0A0D3IMF8</accession>
<feature type="chain" id="PRO_5044291145" description="Sulfhydryl oxidase" evidence="7">
    <location>
        <begin position="21"/>
        <end position="289"/>
    </location>
</feature>
<feature type="domain" description="ERV/ALR sulfhydryl oxidase" evidence="8">
    <location>
        <begin position="64"/>
        <end position="194"/>
    </location>
</feature>
<comment type="cofactor">
    <cofactor evidence="1 6">
        <name>FAD</name>
        <dbReference type="ChEBI" id="CHEBI:57692"/>
    </cofactor>
</comment>
<dbReference type="Proteomes" id="UP000013827">
    <property type="component" value="Unassembled WGS sequence"/>
</dbReference>
<evidence type="ECO:0000313" key="9">
    <source>
        <dbReference type="EnsemblProtists" id="EOD12443"/>
    </source>
</evidence>
<dbReference type="SUPFAM" id="SSF69000">
    <property type="entry name" value="FAD-dependent thiol oxidase"/>
    <property type="match status" value="1"/>
</dbReference>
<keyword evidence="4 6" id="KW-0560">Oxidoreductase</keyword>
<organism evidence="9 10">
    <name type="scientific">Emiliania huxleyi (strain CCMP1516)</name>
    <dbReference type="NCBI Taxonomy" id="280463"/>
    <lineage>
        <taxon>Eukaryota</taxon>
        <taxon>Haptista</taxon>
        <taxon>Haptophyta</taxon>
        <taxon>Prymnesiophyceae</taxon>
        <taxon>Isochrysidales</taxon>
        <taxon>Noelaerhabdaceae</taxon>
        <taxon>Emiliania</taxon>
    </lineage>
</organism>
<comment type="catalytic activity">
    <reaction evidence="6">
        <text>2 R'C(R)SH + O2 = R'C(R)S-S(R)CR' + H2O2</text>
        <dbReference type="Rhea" id="RHEA:17357"/>
        <dbReference type="ChEBI" id="CHEBI:15379"/>
        <dbReference type="ChEBI" id="CHEBI:16240"/>
        <dbReference type="ChEBI" id="CHEBI:16520"/>
        <dbReference type="ChEBI" id="CHEBI:17412"/>
        <dbReference type="EC" id="1.8.3.2"/>
    </reaction>
</comment>
<sequence length="289" mass="31069">MLLPLLFITGFASMPSDTCTLDSGVPVQWKPGCCEDPTGFRDADAIVKYPNSTGSCATKDNHIGTTDPRVFGPSLWRAFHLIAANFPSPPTDAAHQACVNFVMALPYLVPCRHCGWDLGEFIKRNIQNDTISDPGCFGFSEETQDFTEPCESPERACTSTYNLTSFFARAHNNVNSHTNPCRKPYTTKDALQQYLAAPEGTCLHNTVWGSKQLCTGPYCNANLPPGPAGDERYGTPCYLPGSGVPNGTGCDPKLDSCPDPAADPGALYFGVQDSCDDITAEACGTVKCD</sequence>
<proteinExistence type="predicted"/>
<dbReference type="RefSeq" id="XP_005764872.1">
    <property type="nucleotide sequence ID" value="XM_005764815.1"/>
</dbReference>
<dbReference type="EC" id="1.8.3.2" evidence="6"/>
<keyword evidence="2 6" id="KW-0285">Flavoprotein</keyword>
<evidence type="ECO:0000256" key="2">
    <source>
        <dbReference type="ARBA" id="ARBA00022630"/>
    </source>
</evidence>
<evidence type="ECO:0000256" key="6">
    <source>
        <dbReference type="RuleBase" id="RU371123"/>
    </source>
</evidence>
<evidence type="ECO:0000256" key="4">
    <source>
        <dbReference type="ARBA" id="ARBA00023002"/>
    </source>
</evidence>